<gene>
    <name evidence="1" type="ORF">C4D60_Mb08t32550</name>
</gene>
<proteinExistence type="predicted"/>
<accession>A0A4V4H9D4</accession>
<evidence type="ECO:0000313" key="2">
    <source>
        <dbReference type="Proteomes" id="UP000317650"/>
    </source>
</evidence>
<evidence type="ECO:0000313" key="1">
    <source>
        <dbReference type="EMBL" id="THU71155.1"/>
    </source>
</evidence>
<name>A0A4V4H9D4_MUSBA</name>
<keyword evidence="2" id="KW-1185">Reference proteome</keyword>
<protein>
    <submittedName>
        <fullName evidence="1">Uncharacterized protein</fullName>
    </submittedName>
</protein>
<sequence>MASTDVLQKYPKVSGEQMGTAEDIGNKKLYADSATSLRFVYNGPRTRVLLFNDVNVNSVMLIETTHNPAVPCEIIKVLSELNCHVESAVIETEERIHVFQLKNFLMSKQTHMLISNRAKLLKPNSTLASDNMTLRVVSCIVEAEKQFANTPADA</sequence>
<reference evidence="1 2" key="1">
    <citation type="journal article" date="2019" name="Nat. Plants">
        <title>Genome sequencing of Musa balbisiana reveals subgenome evolution and function divergence in polyploid bananas.</title>
        <authorList>
            <person name="Yao X."/>
        </authorList>
    </citation>
    <scope>NUCLEOTIDE SEQUENCE [LARGE SCALE GENOMIC DNA]</scope>
    <source>
        <strain evidence="2">cv. DH-PKW</strain>
        <tissue evidence="1">Leaves</tissue>
    </source>
</reference>
<comment type="caution">
    <text evidence="1">The sequence shown here is derived from an EMBL/GenBank/DDBJ whole genome shotgun (WGS) entry which is preliminary data.</text>
</comment>
<organism evidence="1 2">
    <name type="scientific">Musa balbisiana</name>
    <name type="common">Banana</name>
    <dbReference type="NCBI Taxonomy" id="52838"/>
    <lineage>
        <taxon>Eukaryota</taxon>
        <taxon>Viridiplantae</taxon>
        <taxon>Streptophyta</taxon>
        <taxon>Embryophyta</taxon>
        <taxon>Tracheophyta</taxon>
        <taxon>Spermatophyta</taxon>
        <taxon>Magnoliopsida</taxon>
        <taxon>Liliopsida</taxon>
        <taxon>Zingiberales</taxon>
        <taxon>Musaceae</taxon>
        <taxon>Musa</taxon>
    </lineage>
</organism>
<dbReference type="Proteomes" id="UP000317650">
    <property type="component" value="Chromosome 8"/>
</dbReference>
<dbReference type="AlphaFoldDB" id="A0A4V4H9D4"/>
<dbReference type="EMBL" id="PYDT01000002">
    <property type="protein sequence ID" value="THU71155.1"/>
    <property type="molecule type" value="Genomic_DNA"/>
</dbReference>